<keyword evidence="4" id="KW-0378">Hydrolase</keyword>
<dbReference type="Pfam" id="PF17919">
    <property type="entry name" value="RT_RNaseH_2"/>
    <property type="match status" value="1"/>
</dbReference>
<dbReference type="Gene3D" id="2.40.70.10">
    <property type="entry name" value="Acid Proteases"/>
    <property type="match status" value="1"/>
</dbReference>
<feature type="compositionally biased region" description="Low complexity" evidence="6">
    <location>
        <begin position="1"/>
        <end position="23"/>
    </location>
</feature>
<gene>
    <name evidence="8" type="ORF">Tci_033082</name>
</gene>
<keyword evidence="5" id="KW-0511">Multifunctional enzyme</keyword>
<feature type="compositionally biased region" description="Polar residues" evidence="6">
    <location>
        <begin position="246"/>
        <end position="278"/>
    </location>
</feature>
<dbReference type="Pfam" id="PF00665">
    <property type="entry name" value="rve"/>
    <property type="match status" value="1"/>
</dbReference>
<proteinExistence type="predicted"/>
<keyword evidence="4" id="KW-0255">Endonuclease</keyword>
<organism evidence="8">
    <name type="scientific">Tanacetum cinerariifolium</name>
    <name type="common">Dalmatian daisy</name>
    <name type="synonym">Chrysanthemum cinerariifolium</name>
    <dbReference type="NCBI Taxonomy" id="118510"/>
    <lineage>
        <taxon>Eukaryota</taxon>
        <taxon>Viridiplantae</taxon>
        <taxon>Streptophyta</taxon>
        <taxon>Embryophyta</taxon>
        <taxon>Tracheophyta</taxon>
        <taxon>Spermatophyta</taxon>
        <taxon>Magnoliopsida</taxon>
        <taxon>eudicotyledons</taxon>
        <taxon>Gunneridae</taxon>
        <taxon>Pentapetalae</taxon>
        <taxon>asterids</taxon>
        <taxon>campanulids</taxon>
        <taxon>Asterales</taxon>
        <taxon>Asteraceae</taxon>
        <taxon>Asteroideae</taxon>
        <taxon>Anthemideae</taxon>
        <taxon>Anthemidinae</taxon>
        <taxon>Tanacetum</taxon>
    </lineage>
</organism>
<dbReference type="GO" id="GO:0003964">
    <property type="term" value="F:RNA-directed DNA polymerase activity"/>
    <property type="evidence" value="ECO:0007669"/>
    <property type="project" value="UniProtKB-KW"/>
</dbReference>
<dbReference type="Gene3D" id="3.30.420.10">
    <property type="entry name" value="Ribonuclease H-like superfamily/Ribonuclease H"/>
    <property type="match status" value="1"/>
</dbReference>
<evidence type="ECO:0000259" key="7">
    <source>
        <dbReference type="PROSITE" id="PS50994"/>
    </source>
</evidence>
<keyword evidence="3" id="KW-0540">Nuclease</keyword>
<dbReference type="SUPFAM" id="SSF56672">
    <property type="entry name" value="DNA/RNA polymerases"/>
    <property type="match status" value="1"/>
</dbReference>
<dbReference type="Gene3D" id="3.30.70.270">
    <property type="match status" value="1"/>
</dbReference>
<evidence type="ECO:0000256" key="5">
    <source>
        <dbReference type="ARBA" id="ARBA00023268"/>
    </source>
</evidence>
<sequence length="1350" mass="151861">MQPRSSSRLVSNPSSNPTPSTNPYPKGRNRRHSKQRIEDFNLEELSPPIVTMAAQRTMAQLLQAPTEGYEDVIVVPAITADNFELKHGLLTLVQNNEAWDRFKDLLRAYPHHGFSELHQLDTFYNALNSKDQNSLNSAAGGNFFDKMPRECLAIIESKSKVRYSCSKPVVAKVITNTSTSGLSPDVAKLKDMVKALLLDKKSQNQSPTPVKAVEESCVTFGGAHSYRNCPATNVVENDLKAAKDTVNPTNNGSTEDVQPKVVSSESPILTSKPVTSPISEPIIAPVSASKHNPKTSIPYPSRRNDKRNREKANNQIKKFYQIFKDTSFEISFADALILMPKFASTLKALIGHKEKLSEMAQTPLNEHFSAILLKKLPEKLGDPGKFLIPCDFSGMAECLALVDLGASINIMPFYVWKILSLPDLTPTCMTLELADHSISRPVGAAEDVYVNVGSFHFSADFVVVDFDADPRVPLILRISFLKTGRALIDVFEGFSDTISSGNPTPYYDLIVSMTSLTLTPFKNSDFLLEEVDAFLAIEDGPTSFEFYQPYLDPEGDILLLKAFLNDDPSPHLSQGNYLLKVRKELKICEAKSDKSSVDEPPVVELKDLPPHLEYAFLEGDDKLPIIIAKDLSVEEKTALITVLKSHKRAITWKLSDIKGIDPEFCTHKILIEEDFEPAVQHQRRVNSKIYDVIKKEDQEKTTFTCPYGTFSYRRMPFGLCSAPCTFQMCMMAIFHDMIKKTIEVFMDDFFVFGNSFQSCLSHLERMLKRCEDTNLCLNWEKSHFMVKEARPMTRLLEKDTLFIFSQECVDAFQRLKRKLIEATILIALDWDMPFELMCDASDYAIGAVLGQRQDKHFRPIHYASKTMTEAKSNYTTTENEMLAVVIQRQDYSDGFYFSRNSPLVIDTKGAENLAADHLSRLENPHQNVLDPKEINESFPLETLNLVSTRGVYLARNLLKSLRLAIMDLQEVTMAQITQPERCLIQDFIDPPYTVMPRTLSKIATFVSSQGKISQRDEMPQNSIQVCEIFDVWGIDFMGPFSSLRGNKYILVAVDYLSMPQNSIQVCEIFDVWGIDFMGPFSSLRGNKYILGAVDYLSKWVEAKALPTNDSRVVCKFLKNLFARFGVPRDIISDMGTHFCNDQFTKVMQKYGVTHRLATPYHPQTSGQVEVSNCGLKRILERSVGKLKYRWSGPFTISQVYPYGTVELSQLDGPNFKVNGHRLKHYFGEDTPKVVIRGGAWVVVGWLIGGDVVVKVASKVDLKWSNILGIKLSSLSESDDTFSSLQALSDLNNLFGGFMDYLWSRELNISNFGPADSGKCLFHPFPKSITKARSISSSVWMVLSLCPSDWG</sequence>
<comment type="caution">
    <text evidence="8">The sequence shown here is derived from an EMBL/GenBank/DDBJ whole genome shotgun (WGS) entry which is preliminary data.</text>
</comment>
<feature type="domain" description="Integrase catalytic" evidence="7">
    <location>
        <begin position="1055"/>
        <end position="1239"/>
    </location>
</feature>
<keyword evidence="1" id="KW-0808">Transferase</keyword>
<dbReference type="PANTHER" id="PTHR37984">
    <property type="entry name" value="PROTEIN CBG26694"/>
    <property type="match status" value="1"/>
</dbReference>
<dbReference type="InterPro" id="IPR050951">
    <property type="entry name" value="Retrovirus_Pol_polyprotein"/>
</dbReference>
<dbReference type="SUPFAM" id="SSF53098">
    <property type="entry name" value="Ribonuclease H-like"/>
    <property type="match status" value="1"/>
</dbReference>
<accession>A0A6L2LLF9</accession>
<reference evidence="8" key="1">
    <citation type="journal article" date="2019" name="Sci. Rep.">
        <title>Draft genome of Tanacetum cinerariifolium, the natural source of mosquito coil.</title>
        <authorList>
            <person name="Yamashiro T."/>
            <person name="Shiraishi A."/>
            <person name="Satake H."/>
            <person name="Nakayama K."/>
        </authorList>
    </citation>
    <scope>NUCLEOTIDE SEQUENCE</scope>
</reference>
<dbReference type="CDD" id="cd01647">
    <property type="entry name" value="RT_LTR"/>
    <property type="match status" value="1"/>
</dbReference>
<dbReference type="CDD" id="cd00303">
    <property type="entry name" value="retropepsin_like"/>
    <property type="match status" value="1"/>
</dbReference>
<dbReference type="InterPro" id="IPR000477">
    <property type="entry name" value="RT_dom"/>
</dbReference>
<name>A0A6L2LLF9_TANCI</name>
<evidence type="ECO:0000256" key="2">
    <source>
        <dbReference type="ARBA" id="ARBA00022695"/>
    </source>
</evidence>
<dbReference type="EMBL" id="BKCJ010004449">
    <property type="protein sequence ID" value="GEU61104.1"/>
    <property type="molecule type" value="Genomic_DNA"/>
</dbReference>
<dbReference type="PANTHER" id="PTHR37984:SF5">
    <property type="entry name" value="PROTEIN NYNRIN-LIKE"/>
    <property type="match status" value="1"/>
</dbReference>
<evidence type="ECO:0000256" key="6">
    <source>
        <dbReference type="SAM" id="MobiDB-lite"/>
    </source>
</evidence>
<feature type="region of interest" description="Disordered" evidence="6">
    <location>
        <begin position="1"/>
        <end position="33"/>
    </location>
</feature>
<dbReference type="InterPro" id="IPR041577">
    <property type="entry name" value="RT_RNaseH_2"/>
</dbReference>
<dbReference type="InterPro" id="IPR012337">
    <property type="entry name" value="RNaseH-like_sf"/>
</dbReference>
<keyword evidence="8" id="KW-0695">RNA-directed DNA polymerase</keyword>
<dbReference type="Gene3D" id="3.10.10.10">
    <property type="entry name" value="HIV Type 1 Reverse Transcriptase, subunit A, domain 1"/>
    <property type="match status" value="1"/>
</dbReference>
<dbReference type="PROSITE" id="PS50994">
    <property type="entry name" value="INTEGRASE"/>
    <property type="match status" value="1"/>
</dbReference>
<keyword evidence="2" id="KW-0548">Nucleotidyltransferase</keyword>
<dbReference type="Pfam" id="PF00078">
    <property type="entry name" value="RVT_1"/>
    <property type="match status" value="1"/>
</dbReference>
<protein>
    <submittedName>
        <fullName evidence="8">Reverse transcriptase domain-containing protein</fullName>
    </submittedName>
</protein>
<feature type="region of interest" description="Disordered" evidence="6">
    <location>
        <begin position="243"/>
        <end position="310"/>
    </location>
</feature>
<evidence type="ECO:0000313" key="8">
    <source>
        <dbReference type="EMBL" id="GEU61104.1"/>
    </source>
</evidence>
<evidence type="ECO:0000256" key="1">
    <source>
        <dbReference type="ARBA" id="ARBA00022679"/>
    </source>
</evidence>
<dbReference type="InterPro" id="IPR043128">
    <property type="entry name" value="Rev_trsase/Diguanyl_cyclase"/>
</dbReference>
<evidence type="ECO:0000256" key="3">
    <source>
        <dbReference type="ARBA" id="ARBA00022722"/>
    </source>
</evidence>
<dbReference type="GO" id="GO:0015074">
    <property type="term" value="P:DNA integration"/>
    <property type="evidence" value="ECO:0007669"/>
    <property type="project" value="InterPro"/>
</dbReference>
<dbReference type="Gene3D" id="3.10.20.370">
    <property type="match status" value="1"/>
</dbReference>
<evidence type="ECO:0000256" key="4">
    <source>
        <dbReference type="ARBA" id="ARBA00022759"/>
    </source>
</evidence>
<dbReference type="InterPro" id="IPR036397">
    <property type="entry name" value="RNaseH_sf"/>
</dbReference>
<dbReference type="InterPro" id="IPR001584">
    <property type="entry name" value="Integrase_cat-core"/>
</dbReference>
<dbReference type="GO" id="GO:0004519">
    <property type="term" value="F:endonuclease activity"/>
    <property type="evidence" value="ECO:0007669"/>
    <property type="project" value="UniProtKB-KW"/>
</dbReference>
<dbReference type="InterPro" id="IPR043502">
    <property type="entry name" value="DNA/RNA_pol_sf"/>
</dbReference>
<dbReference type="GO" id="GO:0003676">
    <property type="term" value="F:nucleic acid binding"/>
    <property type="evidence" value="ECO:0007669"/>
    <property type="project" value="InterPro"/>
</dbReference>
<dbReference type="InterPro" id="IPR021109">
    <property type="entry name" value="Peptidase_aspartic_dom_sf"/>
</dbReference>